<dbReference type="Proteomes" id="UP000078200">
    <property type="component" value="Unassembled WGS sequence"/>
</dbReference>
<sequence length="111" mass="12248">MESISNGVYFYAVAEGHTELVYIQIKCCCTAHFHGGKAATPFVFLAATVPVESTILTLNKLVFESKFLLGCDQDLFLVCLKHRLRCLSCVSKNLDNICAAVRMSTVLLTNQ</sequence>
<name>A0A1A9VHA2_GLOAU</name>
<dbReference type="EnsemblMetazoa" id="GAUT037235-RA">
    <property type="protein sequence ID" value="GAUT037235-PA"/>
    <property type="gene ID" value="GAUT037235"/>
</dbReference>
<organism evidence="1 2">
    <name type="scientific">Glossina austeni</name>
    <name type="common">Savannah tsetse fly</name>
    <dbReference type="NCBI Taxonomy" id="7395"/>
    <lineage>
        <taxon>Eukaryota</taxon>
        <taxon>Metazoa</taxon>
        <taxon>Ecdysozoa</taxon>
        <taxon>Arthropoda</taxon>
        <taxon>Hexapoda</taxon>
        <taxon>Insecta</taxon>
        <taxon>Pterygota</taxon>
        <taxon>Neoptera</taxon>
        <taxon>Endopterygota</taxon>
        <taxon>Diptera</taxon>
        <taxon>Brachycera</taxon>
        <taxon>Muscomorpha</taxon>
        <taxon>Hippoboscoidea</taxon>
        <taxon>Glossinidae</taxon>
        <taxon>Glossina</taxon>
    </lineage>
</organism>
<proteinExistence type="predicted"/>
<evidence type="ECO:0000313" key="2">
    <source>
        <dbReference type="Proteomes" id="UP000078200"/>
    </source>
</evidence>
<reference evidence="1" key="1">
    <citation type="submission" date="2020-05" db="UniProtKB">
        <authorList>
            <consortium name="EnsemblMetazoa"/>
        </authorList>
    </citation>
    <scope>IDENTIFICATION</scope>
    <source>
        <strain evidence="1">TTRI</strain>
    </source>
</reference>
<evidence type="ECO:0000313" key="1">
    <source>
        <dbReference type="EnsemblMetazoa" id="GAUT037235-PA"/>
    </source>
</evidence>
<dbReference type="VEuPathDB" id="VectorBase:GAUT037235"/>
<protein>
    <submittedName>
        <fullName evidence="1">Uncharacterized protein</fullName>
    </submittedName>
</protein>
<accession>A0A1A9VHA2</accession>
<keyword evidence="2" id="KW-1185">Reference proteome</keyword>
<dbReference type="AlphaFoldDB" id="A0A1A9VHA2"/>